<comment type="caution">
    <text evidence="2">The sequence shown here is derived from an EMBL/GenBank/DDBJ whole genome shotgun (WGS) entry which is preliminary data.</text>
</comment>
<dbReference type="SUPFAM" id="SSF53850">
    <property type="entry name" value="Periplasmic binding protein-like II"/>
    <property type="match status" value="1"/>
</dbReference>
<evidence type="ECO:0000256" key="1">
    <source>
        <dbReference type="SAM" id="SignalP"/>
    </source>
</evidence>
<evidence type="ECO:0000313" key="3">
    <source>
        <dbReference type="Proteomes" id="UP000019276"/>
    </source>
</evidence>
<sequence length="241" mass="27370">MLLVKRVIMSFVLLVCAFSNTVTFANNNTIVFSCSLNPESEFSRALNSIYTQAFIALGYSFEMRYFKSATRALEEAQKGNTDGECARVGGFPERFDYNNLYKLNAVVRTSDFAAWTYNPTITFSDVESLKQSNYKVGFQNGSLIAQEFAELHQLSNLHIAANFRSTLKMLEAERIHVFISGSDMVLEQAHQIVAKPIHKITRFYQFNSYPYLHKKHAQLIPRLELHLNELLPEGGITTAAF</sequence>
<protein>
    <recommendedName>
        <fullName evidence="4">Solute-binding protein family 3/N-terminal domain-containing protein</fullName>
    </recommendedName>
</protein>
<dbReference type="EMBL" id="ARZY01000019">
    <property type="protein sequence ID" value="EWH09791.1"/>
    <property type="molecule type" value="Genomic_DNA"/>
</dbReference>
<dbReference type="Proteomes" id="UP000019276">
    <property type="component" value="Unassembled WGS sequence"/>
</dbReference>
<feature type="signal peptide" evidence="1">
    <location>
        <begin position="1"/>
        <end position="25"/>
    </location>
</feature>
<reference evidence="2 3" key="1">
    <citation type="journal article" date="2014" name="Genome Announc.">
        <title>Draft Genome Sequence of the Agar-Degrading Bacterium Catenovulum sp. Strain DS-2, Isolated from Intestines of Haliotis diversicolor.</title>
        <authorList>
            <person name="Shan D."/>
            <person name="Li X."/>
            <person name="Gu Z."/>
            <person name="Wei G."/>
            <person name="Gao Z."/>
            <person name="Shao Z."/>
        </authorList>
    </citation>
    <scope>NUCLEOTIDE SEQUENCE [LARGE SCALE GENOMIC DNA]</scope>
    <source>
        <strain evidence="2 3">DS-2</strain>
    </source>
</reference>
<dbReference type="eggNOG" id="ENOG5033HUF">
    <property type="taxonomic scope" value="Bacteria"/>
</dbReference>
<dbReference type="STRING" id="1328313.DS2_10908"/>
<evidence type="ECO:0000313" key="2">
    <source>
        <dbReference type="EMBL" id="EWH09791.1"/>
    </source>
</evidence>
<dbReference type="AlphaFoldDB" id="W7QCZ9"/>
<proteinExistence type="predicted"/>
<feature type="chain" id="PRO_5004897911" description="Solute-binding protein family 3/N-terminal domain-containing protein" evidence="1">
    <location>
        <begin position="26"/>
        <end position="241"/>
    </location>
</feature>
<accession>W7QCZ9</accession>
<name>W7QCZ9_9ALTE</name>
<evidence type="ECO:0008006" key="4">
    <source>
        <dbReference type="Google" id="ProtNLM"/>
    </source>
</evidence>
<keyword evidence="3" id="KW-1185">Reference proteome</keyword>
<keyword evidence="1" id="KW-0732">Signal</keyword>
<gene>
    <name evidence="2" type="ORF">DS2_10908</name>
</gene>
<dbReference type="PROSITE" id="PS51257">
    <property type="entry name" value="PROKAR_LIPOPROTEIN"/>
    <property type="match status" value="1"/>
</dbReference>
<organism evidence="2 3">
    <name type="scientific">Catenovulum agarivorans DS-2</name>
    <dbReference type="NCBI Taxonomy" id="1328313"/>
    <lineage>
        <taxon>Bacteria</taxon>
        <taxon>Pseudomonadati</taxon>
        <taxon>Pseudomonadota</taxon>
        <taxon>Gammaproteobacteria</taxon>
        <taxon>Alteromonadales</taxon>
        <taxon>Alteromonadaceae</taxon>
        <taxon>Catenovulum</taxon>
    </lineage>
</organism>